<dbReference type="VEuPathDB" id="FungiDB:FUN_014287"/>
<keyword evidence="4" id="KW-1185">Reference proteome</keyword>
<gene>
    <name evidence="3" type="ORF">RhiirA4_483717</name>
</gene>
<protein>
    <recommendedName>
        <fullName evidence="2">Myb/SANT-like DNA-binding domain-containing protein</fullName>
    </recommendedName>
</protein>
<feature type="domain" description="Myb/SANT-like DNA-binding" evidence="2">
    <location>
        <begin position="113"/>
        <end position="159"/>
    </location>
</feature>
<proteinExistence type="predicted"/>
<dbReference type="VEuPathDB" id="FungiDB:RhiirFUN_012941"/>
<dbReference type="EMBL" id="LLXI01004082">
    <property type="protein sequence ID" value="PKY60232.1"/>
    <property type="molecule type" value="Genomic_DNA"/>
</dbReference>
<reference evidence="3 4" key="1">
    <citation type="submission" date="2015-10" db="EMBL/GenBank/DDBJ databases">
        <title>Genome analyses suggest a sexual origin of heterokaryosis in a supposedly ancient asexual fungus.</title>
        <authorList>
            <person name="Ropars J."/>
            <person name="Sedzielewska K."/>
            <person name="Noel J."/>
            <person name="Charron P."/>
            <person name="Farinelli L."/>
            <person name="Marton T."/>
            <person name="Kruger M."/>
            <person name="Pelin A."/>
            <person name="Brachmann A."/>
            <person name="Corradi N."/>
        </authorList>
    </citation>
    <scope>NUCLEOTIDE SEQUENCE [LARGE SCALE GENOMIC DNA]</scope>
    <source>
        <strain evidence="3 4">A4</strain>
    </source>
</reference>
<evidence type="ECO:0000256" key="1">
    <source>
        <dbReference type="SAM" id="Coils"/>
    </source>
</evidence>
<evidence type="ECO:0000313" key="3">
    <source>
        <dbReference type="EMBL" id="PKY60232.1"/>
    </source>
</evidence>
<dbReference type="Proteomes" id="UP000234323">
    <property type="component" value="Unassembled WGS sequence"/>
</dbReference>
<organism evidence="3 4">
    <name type="scientific">Rhizophagus irregularis</name>
    <dbReference type="NCBI Taxonomy" id="588596"/>
    <lineage>
        <taxon>Eukaryota</taxon>
        <taxon>Fungi</taxon>
        <taxon>Fungi incertae sedis</taxon>
        <taxon>Mucoromycota</taxon>
        <taxon>Glomeromycotina</taxon>
        <taxon>Glomeromycetes</taxon>
        <taxon>Glomerales</taxon>
        <taxon>Glomeraceae</taxon>
        <taxon>Rhizophagus</taxon>
    </lineage>
</organism>
<keyword evidence="1" id="KW-0175">Coiled coil</keyword>
<feature type="coiled-coil region" evidence="1">
    <location>
        <begin position="205"/>
        <end position="239"/>
    </location>
</feature>
<dbReference type="InterPro" id="IPR044822">
    <property type="entry name" value="Myb_DNA-bind_4"/>
</dbReference>
<accession>A0A2I1HMX4</accession>
<dbReference type="Pfam" id="PF13837">
    <property type="entry name" value="Myb_DNA-bind_4"/>
    <property type="match status" value="1"/>
</dbReference>
<comment type="caution">
    <text evidence="3">The sequence shown here is derived from an EMBL/GenBank/DDBJ whole genome shotgun (WGS) entry which is preliminary data.</text>
</comment>
<dbReference type="AlphaFoldDB" id="A0A2I1HMX4"/>
<evidence type="ECO:0000259" key="2">
    <source>
        <dbReference type="Pfam" id="PF13837"/>
    </source>
</evidence>
<name>A0A2I1HMX4_9GLOM</name>
<evidence type="ECO:0000313" key="4">
    <source>
        <dbReference type="Proteomes" id="UP000234323"/>
    </source>
</evidence>
<sequence length="270" mass="32099">MSDNNLHFNHFVNYYPQNYWPYQATQNDSLRHPSIQLPSKINHSDFNLNVQSVIPQNNRSTKNCFNKEANNHKYISINELEEAEEIDEATNKTIDDEIIDETINTKFCASAAIELERNKTGKQVKAKLFNLRTRYTNEKKEVTGKATSTWPYLKKMDSLFVYLTVYDNNKGRNKRKANDIDQLYLDELSYLRETKNKSLRIKEELVKQKTSAEFVRIEKEELKREKLKMENERMMVQMELDYKLRLAELELKYKFESSKRIDKDIDNNDV</sequence>